<proteinExistence type="inferred from homology"/>
<sequence>MIEKNEDEVGEKAFFDIDGKEVSLEKLIATYKKSKSDKKSKKEFKNKTMRKRQHEQALKPYQAELIKLQNHLEATGQKMIILFEGRDAAGKGGTIRRVTRYMNEKHYRVVALGKPTEEQKTQWFYQKYIQHFPQGGEIVLFDRSWYNRAMVESVFNFCTQKEYDDFMKGVKGFEKDLVRQGTIMIKLYFSVTKDEQATRFERRKTDPLRQWKLSEIDMQAQERWDDFTSTKYKMIKQTHSHTAPWTVVRSNDKQAARMEALKVILNSVDYEGRDAELDYALDPAVVISGAREIEIMEAQRTKNGKFIG</sequence>
<dbReference type="SUPFAM" id="SSF52540">
    <property type="entry name" value="P-loop containing nucleoside triphosphate hydrolases"/>
    <property type="match status" value="1"/>
</dbReference>
<dbReference type="Pfam" id="PF03976">
    <property type="entry name" value="PPK2"/>
    <property type="match status" value="1"/>
</dbReference>
<keyword evidence="3 4" id="KW-0418">Kinase</keyword>
<keyword evidence="2 4" id="KW-0808">Transferase</keyword>
<evidence type="ECO:0000313" key="7">
    <source>
        <dbReference type="EMBL" id="CAA6810136.1"/>
    </source>
</evidence>
<evidence type="ECO:0000256" key="4">
    <source>
        <dbReference type="RuleBase" id="RU369062"/>
    </source>
</evidence>
<dbReference type="InterPro" id="IPR027417">
    <property type="entry name" value="P-loop_NTPase"/>
</dbReference>
<feature type="region of interest" description="Disordered" evidence="5">
    <location>
        <begin position="33"/>
        <end position="54"/>
    </location>
</feature>
<protein>
    <recommendedName>
        <fullName evidence="4">ADP/GDP-polyphosphate phosphotransferase</fullName>
        <ecNumber evidence="4">2.7.4.-</ecNumber>
    </recommendedName>
    <alternativeName>
        <fullName evidence="4">Polyphosphate kinase PPK2</fullName>
    </alternativeName>
</protein>
<comment type="function">
    <text evidence="4">Uses inorganic polyphosphate (polyP) as a donor to convert GDP to GTP or ADP to ATP.</text>
</comment>
<organism evidence="7">
    <name type="scientific">uncultured Sulfurovum sp</name>
    <dbReference type="NCBI Taxonomy" id="269237"/>
    <lineage>
        <taxon>Bacteria</taxon>
        <taxon>Pseudomonadati</taxon>
        <taxon>Campylobacterota</taxon>
        <taxon>Epsilonproteobacteria</taxon>
        <taxon>Campylobacterales</taxon>
        <taxon>Sulfurovaceae</taxon>
        <taxon>Sulfurovum</taxon>
        <taxon>environmental samples</taxon>
    </lineage>
</organism>
<dbReference type="GO" id="GO:0006793">
    <property type="term" value="P:phosphorus metabolic process"/>
    <property type="evidence" value="ECO:0007669"/>
    <property type="project" value="InterPro"/>
</dbReference>
<dbReference type="NCBIfam" id="TIGR03707">
    <property type="entry name" value="PPK2_P_aer"/>
    <property type="match status" value="1"/>
</dbReference>
<feature type="domain" description="Polyphosphate kinase-2-related" evidence="6">
    <location>
        <begin position="50"/>
        <end position="272"/>
    </location>
</feature>
<name>A0A6S6T5C7_9BACT</name>
<dbReference type="InterPro" id="IPR022486">
    <property type="entry name" value="PPK2_PA0141"/>
</dbReference>
<evidence type="ECO:0000256" key="3">
    <source>
        <dbReference type="ARBA" id="ARBA00022777"/>
    </source>
</evidence>
<accession>A0A6S6T5C7</accession>
<dbReference type="AlphaFoldDB" id="A0A6S6T5C7"/>
<dbReference type="EC" id="2.7.4.-" evidence="4"/>
<dbReference type="EMBL" id="CACVAR010000200">
    <property type="protein sequence ID" value="CAA6810136.1"/>
    <property type="molecule type" value="Genomic_DNA"/>
</dbReference>
<comment type="similarity">
    <text evidence="1 4">Belongs to the polyphosphate kinase 2 (PPK2) family. Class I subfamily.</text>
</comment>
<evidence type="ECO:0000256" key="5">
    <source>
        <dbReference type="SAM" id="MobiDB-lite"/>
    </source>
</evidence>
<evidence type="ECO:0000256" key="1">
    <source>
        <dbReference type="ARBA" id="ARBA00009924"/>
    </source>
</evidence>
<evidence type="ECO:0000259" key="6">
    <source>
        <dbReference type="Pfam" id="PF03976"/>
    </source>
</evidence>
<reference evidence="7" key="1">
    <citation type="submission" date="2020-01" db="EMBL/GenBank/DDBJ databases">
        <authorList>
            <person name="Meier V. D."/>
            <person name="Meier V D."/>
        </authorList>
    </citation>
    <scope>NUCLEOTIDE SEQUENCE</scope>
    <source>
        <strain evidence="7">HLG_WM_MAG_03</strain>
    </source>
</reference>
<feature type="compositionally biased region" description="Basic residues" evidence="5">
    <location>
        <begin position="33"/>
        <end position="53"/>
    </location>
</feature>
<evidence type="ECO:0000256" key="2">
    <source>
        <dbReference type="ARBA" id="ARBA00022679"/>
    </source>
</evidence>
<dbReference type="Gene3D" id="3.40.50.300">
    <property type="entry name" value="P-loop containing nucleotide triphosphate hydrolases"/>
    <property type="match status" value="1"/>
</dbReference>
<gene>
    <name evidence="7" type="ORF">HELGO_WM40518</name>
</gene>
<dbReference type="InterPro" id="IPR022488">
    <property type="entry name" value="PPK2-related"/>
</dbReference>
<dbReference type="PANTHER" id="PTHR34383:SF1">
    <property type="entry name" value="ADP-POLYPHOSPHATE PHOSPHOTRANSFERASE"/>
    <property type="match status" value="1"/>
</dbReference>
<dbReference type="GO" id="GO:0008976">
    <property type="term" value="F:polyphosphate kinase activity"/>
    <property type="evidence" value="ECO:0007669"/>
    <property type="project" value="UniProtKB-UniRule"/>
</dbReference>
<comment type="subunit">
    <text evidence="4">Homotetramer.</text>
</comment>
<dbReference type="PANTHER" id="PTHR34383">
    <property type="entry name" value="POLYPHOSPHATE:AMP PHOSPHOTRANSFERASE-RELATED"/>
    <property type="match status" value="1"/>
</dbReference>